<gene>
    <name evidence="5" type="ORF">G7070_16655</name>
</gene>
<dbReference type="KEGG" id="prv:G7070_16655"/>
<evidence type="ECO:0000256" key="2">
    <source>
        <dbReference type="ARBA" id="ARBA00023125"/>
    </source>
</evidence>
<organism evidence="5 6">
    <name type="scientific">Propioniciclava coleopterorum</name>
    <dbReference type="NCBI Taxonomy" id="2714937"/>
    <lineage>
        <taxon>Bacteria</taxon>
        <taxon>Bacillati</taxon>
        <taxon>Actinomycetota</taxon>
        <taxon>Actinomycetes</taxon>
        <taxon>Propionibacteriales</taxon>
        <taxon>Propionibacteriaceae</taxon>
        <taxon>Propioniciclava</taxon>
    </lineage>
</organism>
<evidence type="ECO:0000259" key="4">
    <source>
        <dbReference type="PROSITE" id="PS01124"/>
    </source>
</evidence>
<dbReference type="InterPro" id="IPR050204">
    <property type="entry name" value="AraC_XylS_family_regulators"/>
</dbReference>
<evidence type="ECO:0000256" key="1">
    <source>
        <dbReference type="ARBA" id="ARBA00023015"/>
    </source>
</evidence>
<sequence length="235" mass="24717">MQSVTPVADRLRGLVESCVAFDVATDPDATHHGLPSPAATVIAAFGDPLDCGWPDGGQRGRWRLLVAGLHRGPALVHTHGRVRGVQVALTPLGVRALFGVPIGALAGVIVEAEDLPRGPAAAPLDALARLPRWAQPAAVQAWLLGALGQPAAPAPELVEAWRRIRRDAGDARIEGLAEHVGWSRRRLTRRFTAEFGVSPKQAAGIVRFDRARRLSAQGVGLAEASARAGTPTSPT</sequence>
<dbReference type="GO" id="GO:0003700">
    <property type="term" value="F:DNA-binding transcription factor activity"/>
    <property type="evidence" value="ECO:0007669"/>
    <property type="project" value="InterPro"/>
</dbReference>
<dbReference type="Pfam" id="PF12833">
    <property type="entry name" value="HTH_18"/>
    <property type="match status" value="1"/>
</dbReference>
<dbReference type="AlphaFoldDB" id="A0A6G7Y9M5"/>
<dbReference type="EMBL" id="CP049865">
    <property type="protein sequence ID" value="QIK73594.1"/>
    <property type="molecule type" value="Genomic_DNA"/>
</dbReference>
<reference evidence="5 6" key="1">
    <citation type="submission" date="2020-03" db="EMBL/GenBank/DDBJ databases">
        <title>Propioniciclava sp. nov., isolated from Hydrophilus acuminatus.</title>
        <authorList>
            <person name="Hyun D.-W."/>
            <person name="Bae J.-W."/>
        </authorList>
    </citation>
    <scope>NUCLEOTIDE SEQUENCE [LARGE SCALE GENOMIC DNA]</scope>
    <source>
        <strain evidence="5 6">HDW11</strain>
    </source>
</reference>
<protein>
    <submittedName>
        <fullName evidence="5">Helix-turn-helix transcriptional regulator</fullName>
    </submittedName>
</protein>
<accession>A0A6G7Y9M5</accession>
<dbReference type="RefSeq" id="WP_166234661.1">
    <property type="nucleotide sequence ID" value="NZ_CP049865.1"/>
</dbReference>
<keyword evidence="6" id="KW-1185">Reference proteome</keyword>
<dbReference type="PANTHER" id="PTHR46796:SF15">
    <property type="entry name" value="BLL1074 PROTEIN"/>
    <property type="match status" value="1"/>
</dbReference>
<dbReference type="InterPro" id="IPR018060">
    <property type="entry name" value="HTH_AraC"/>
</dbReference>
<name>A0A6G7Y9M5_9ACTN</name>
<evidence type="ECO:0000313" key="5">
    <source>
        <dbReference type="EMBL" id="QIK73594.1"/>
    </source>
</evidence>
<dbReference type="PROSITE" id="PS01124">
    <property type="entry name" value="HTH_ARAC_FAMILY_2"/>
    <property type="match status" value="1"/>
</dbReference>
<dbReference type="InterPro" id="IPR046532">
    <property type="entry name" value="DUF6597"/>
</dbReference>
<evidence type="ECO:0000256" key="3">
    <source>
        <dbReference type="ARBA" id="ARBA00023163"/>
    </source>
</evidence>
<dbReference type="Gene3D" id="1.10.10.60">
    <property type="entry name" value="Homeodomain-like"/>
    <property type="match status" value="1"/>
</dbReference>
<dbReference type="Proteomes" id="UP000501058">
    <property type="component" value="Chromosome"/>
</dbReference>
<proteinExistence type="predicted"/>
<keyword evidence="2" id="KW-0238">DNA-binding</keyword>
<evidence type="ECO:0000313" key="6">
    <source>
        <dbReference type="Proteomes" id="UP000501058"/>
    </source>
</evidence>
<dbReference type="GO" id="GO:0043565">
    <property type="term" value="F:sequence-specific DNA binding"/>
    <property type="evidence" value="ECO:0007669"/>
    <property type="project" value="InterPro"/>
</dbReference>
<keyword evidence="3" id="KW-0804">Transcription</keyword>
<keyword evidence="1" id="KW-0805">Transcription regulation</keyword>
<feature type="domain" description="HTH araC/xylS-type" evidence="4">
    <location>
        <begin position="172"/>
        <end position="235"/>
    </location>
</feature>
<dbReference type="Pfam" id="PF20240">
    <property type="entry name" value="DUF6597"/>
    <property type="match status" value="1"/>
</dbReference>
<dbReference type="PANTHER" id="PTHR46796">
    <property type="entry name" value="HTH-TYPE TRANSCRIPTIONAL ACTIVATOR RHAS-RELATED"/>
    <property type="match status" value="1"/>
</dbReference>